<evidence type="ECO:0000313" key="3">
    <source>
        <dbReference type="Proteomes" id="UP000286746"/>
    </source>
</evidence>
<feature type="compositionally biased region" description="Polar residues" evidence="1">
    <location>
        <begin position="30"/>
        <end position="41"/>
    </location>
</feature>
<evidence type="ECO:0000313" key="2">
    <source>
        <dbReference type="EMBL" id="GCD41815.1"/>
    </source>
</evidence>
<sequence>MRTCRRFERIKSGFERDIRFMLNHAERHQGSTSGKVSQTSALGARQRMAKALSRHFQHCRECG</sequence>
<name>A0A401VXP8_STREY</name>
<protein>
    <submittedName>
        <fullName evidence="2">Uncharacterized protein</fullName>
    </submittedName>
</protein>
<accession>A0A401VXP8</accession>
<feature type="region of interest" description="Disordered" evidence="1">
    <location>
        <begin position="28"/>
        <end position="47"/>
    </location>
</feature>
<dbReference type="AlphaFoldDB" id="A0A401VXP8"/>
<evidence type="ECO:0000256" key="1">
    <source>
        <dbReference type="SAM" id="MobiDB-lite"/>
    </source>
</evidence>
<comment type="caution">
    <text evidence="2">The sequence shown here is derived from an EMBL/GenBank/DDBJ whole genome shotgun (WGS) entry which is preliminary data.</text>
</comment>
<dbReference type="EMBL" id="BHZD01000001">
    <property type="protein sequence ID" value="GCD41815.1"/>
    <property type="molecule type" value="Genomic_DNA"/>
</dbReference>
<dbReference type="Proteomes" id="UP000286746">
    <property type="component" value="Unassembled WGS sequence"/>
</dbReference>
<reference evidence="2 3" key="1">
    <citation type="submission" date="2018-11" db="EMBL/GenBank/DDBJ databases">
        <title>Whole genome sequence of Streptomyces paromomycinus NBRC 15454(T).</title>
        <authorList>
            <person name="Komaki H."/>
            <person name="Tamura T."/>
        </authorList>
    </citation>
    <scope>NUCLEOTIDE SEQUENCE [LARGE SCALE GENOMIC DNA]</scope>
    <source>
        <strain evidence="2 3">NBRC 15454</strain>
    </source>
</reference>
<keyword evidence="3" id="KW-1185">Reference proteome</keyword>
<proteinExistence type="predicted"/>
<gene>
    <name evidence="2" type="ORF">GKJPGBOP_01472</name>
</gene>
<organism evidence="2 3">
    <name type="scientific">Streptomyces paromomycinus</name>
    <name type="common">Streptomyces rimosus subsp. paromomycinus</name>
    <dbReference type="NCBI Taxonomy" id="92743"/>
    <lineage>
        <taxon>Bacteria</taxon>
        <taxon>Bacillati</taxon>
        <taxon>Actinomycetota</taxon>
        <taxon>Actinomycetes</taxon>
        <taxon>Kitasatosporales</taxon>
        <taxon>Streptomycetaceae</taxon>
        <taxon>Streptomyces</taxon>
    </lineage>
</organism>
<dbReference type="RefSeq" id="WP_053804461.1">
    <property type="nucleotide sequence ID" value="NZ_BHZD01000001.1"/>
</dbReference>